<proteinExistence type="predicted"/>
<reference evidence="5 6" key="1">
    <citation type="submission" date="2019-07" db="EMBL/GenBank/DDBJ databases">
        <title>Genome sequence of 2 isolates from Red Sea Mangroves.</title>
        <authorList>
            <person name="Sefrji F."/>
            <person name="Michoud G."/>
            <person name="Merlino G."/>
            <person name="Daffonchio D."/>
        </authorList>
    </citation>
    <scope>NUCLEOTIDE SEQUENCE [LARGE SCALE GENOMIC DNA]</scope>
    <source>
        <strain evidence="5 6">R1DC41</strain>
    </source>
</reference>
<evidence type="ECO:0000259" key="4">
    <source>
        <dbReference type="PROSITE" id="PS51272"/>
    </source>
</evidence>
<evidence type="ECO:0000256" key="2">
    <source>
        <dbReference type="SAM" id="MobiDB-lite"/>
    </source>
</evidence>
<feature type="domain" description="SLH" evidence="4">
    <location>
        <begin position="497"/>
        <end position="560"/>
    </location>
</feature>
<dbReference type="PANTHER" id="PTHR43308">
    <property type="entry name" value="OUTER MEMBRANE PROTEIN ALPHA-RELATED"/>
    <property type="match status" value="1"/>
</dbReference>
<evidence type="ECO:0000313" key="5">
    <source>
        <dbReference type="EMBL" id="QPC47570.1"/>
    </source>
</evidence>
<sequence>MTKKSLAGKYAKLAMVTTLAVSSAAAGFVVESKVKAATSDYTEEVITAYLSDLHDSLTTEQKEHVSHLKTTLNTFQNSVGYDEFLNEIVNSSDQEKKEATKLVISELITLILGSTSLNFEEQIDGFKNIEEGKLNEVFGGAISGQDLIDYSAAVLGESYSYFEDNVDRDLSHRAMLIYVLDSMAFPSAESSKFNTIYTTLTNNLISDLELAFKLEELLDENVELKNSFRNASQSVIVGISNFDKQLADYINNPEDEEEDQGGNNNNPGDGSGNVTPPPVDPIDPEDPTDPEIPVEIGVEEGEVKVEAEDIAKQADKIVESLKGTDKVEKIAIKQTGKEAEVTVPQSIVAALIANNPEAALVVETDSGSYSLPVKEVGLSSLARELGVAVSKVSINFVIKEVEDTTGALEKNNVVGPVIEFEVTASANGKTISIVKEKFSSYVARTITPTATLDVTKATAVRINEDGSLTPIPTYINKENVVTILSLTNSKYTLISENVTFADVNDGANWAEEHIEKLASKQIIKGKSTTAYAPKDEMTRAEFAALISRSLGLVDTPAGKTFADVPKTLLINKNGEINAAVEAGIIFGRGNNVFDPNAKITRTEAVLMMARAIDFVGAELEIDETKKLEDYKDFANIPTVHLEEMELLVQSGIITGYADNTLSPRANTTRDQMARMLDLMLQKIKFMN</sequence>
<dbReference type="Proteomes" id="UP000593626">
    <property type="component" value="Chromosome"/>
</dbReference>
<keyword evidence="1 3" id="KW-0732">Signal</keyword>
<feature type="domain" description="SLH" evidence="4">
    <location>
        <begin position="561"/>
        <end position="622"/>
    </location>
</feature>
<keyword evidence="6" id="KW-1185">Reference proteome</keyword>
<evidence type="ECO:0000313" key="6">
    <source>
        <dbReference type="Proteomes" id="UP000593626"/>
    </source>
</evidence>
<organism evidence="5 6">
    <name type="scientific">Mangrovibacillus cuniculi</name>
    <dbReference type="NCBI Taxonomy" id="2593652"/>
    <lineage>
        <taxon>Bacteria</taxon>
        <taxon>Bacillati</taxon>
        <taxon>Bacillota</taxon>
        <taxon>Bacilli</taxon>
        <taxon>Bacillales</taxon>
        <taxon>Bacillaceae</taxon>
        <taxon>Mangrovibacillus</taxon>
    </lineage>
</organism>
<gene>
    <name evidence="5" type="ORF">G8O30_11715</name>
</gene>
<dbReference type="InterPro" id="IPR051465">
    <property type="entry name" value="Cell_Envelope_Struct_Comp"/>
</dbReference>
<dbReference type="KEGG" id="mcui:G8O30_11715"/>
<feature type="signal peptide" evidence="3">
    <location>
        <begin position="1"/>
        <end position="25"/>
    </location>
</feature>
<evidence type="ECO:0000256" key="1">
    <source>
        <dbReference type="ARBA" id="ARBA00022729"/>
    </source>
</evidence>
<feature type="domain" description="SLH" evidence="4">
    <location>
        <begin position="627"/>
        <end position="687"/>
    </location>
</feature>
<feature type="region of interest" description="Disordered" evidence="2">
    <location>
        <begin position="253"/>
        <end position="292"/>
    </location>
</feature>
<protein>
    <submittedName>
        <fullName evidence="5">S-layer homology domain-containing protein</fullName>
    </submittedName>
</protein>
<evidence type="ECO:0000256" key="3">
    <source>
        <dbReference type="SAM" id="SignalP"/>
    </source>
</evidence>
<dbReference type="InterPro" id="IPR001119">
    <property type="entry name" value="SLH_dom"/>
</dbReference>
<feature type="compositionally biased region" description="Low complexity" evidence="2">
    <location>
        <begin position="261"/>
        <end position="274"/>
    </location>
</feature>
<dbReference type="AlphaFoldDB" id="A0A7S8HGL8"/>
<dbReference type="EMBL" id="CP049742">
    <property type="protein sequence ID" value="QPC47570.1"/>
    <property type="molecule type" value="Genomic_DNA"/>
</dbReference>
<dbReference type="PROSITE" id="PS51272">
    <property type="entry name" value="SLH"/>
    <property type="match status" value="3"/>
</dbReference>
<dbReference type="Pfam" id="PF00395">
    <property type="entry name" value="SLH"/>
    <property type="match status" value="3"/>
</dbReference>
<accession>A0A7S8HGL8</accession>
<name>A0A7S8HGL8_9BACI</name>
<dbReference type="PANTHER" id="PTHR43308:SF5">
    <property type="entry name" value="S-LAYER PROTEIN _ PEPTIDOGLYCAN ENDO-BETA-N-ACETYLGLUCOSAMINIDASE"/>
    <property type="match status" value="1"/>
</dbReference>
<dbReference type="RefSeq" id="WP_239672241.1">
    <property type="nucleotide sequence ID" value="NZ_CP049742.1"/>
</dbReference>
<feature type="chain" id="PRO_5038954076" evidence="3">
    <location>
        <begin position="26"/>
        <end position="687"/>
    </location>
</feature>